<gene>
    <name evidence="8" type="primary">aspC_2</name>
    <name evidence="8" type="ORF">LCB40_12460</name>
</gene>
<dbReference type="EMBL" id="BMAY01000009">
    <property type="protein sequence ID" value="GFZ27366.1"/>
    <property type="molecule type" value="Genomic_DNA"/>
</dbReference>
<dbReference type="Gene3D" id="3.90.1150.10">
    <property type="entry name" value="Aspartate Aminotransferase, domain 1"/>
    <property type="match status" value="1"/>
</dbReference>
<feature type="domain" description="Aminotransferase class I/classII large" evidence="7">
    <location>
        <begin position="37"/>
        <end position="386"/>
    </location>
</feature>
<dbReference type="InterPro" id="IPR015424">
    <property type="entry name" value="PyrdxlP-dep_Trfase"/>
</dbReference>
<name>A0A916QKY8_9LACO</name>
<dbReference type="AlphaFoldDB" id="A0A916QKY8"/>
<dbReference type="GO" id="GO:0008483">
    <property type="term" value="F:transaminase activity"/>
    <property type="evidence" value="ECO:0007669"/>
    <property type="project" value="UniProtKB-KW"/>
</dbReference>
<dbReference type="InterPro" id="IPR004838">
    <property type="entry name" value="NHTrfase_class1_PyrdxlP-BS"/>
</dbReference>
<dbReference type="CDD" id="cd00609">
    <property type="entry name" value="AAT_like"/>
    <property type="match status" value="1"/>
</dbReference>
<keyword evidence="9" id="KW-1185">Reference proteome</keyword>
<comment type="caution">
    <text evidence="8">The sequence shown here is derived from an EMBL/GenBank/DDBJ whole genome shotgun (WGS) entry which is preliminary data.</text>
</comment>
<dbReference type="SUPFAM" id="SSF53383">
    <property type="entry name" value="PLP-dependent transferases"/>
    <property type="match status" value="1"/>
</dbReference>
<dbReference type="InterPro" id="IPR050596">
    <property type="entry name" value="AspAT/PAT-like"/>
</dbReference>
<keyword evidence="5" id="KW-0663">Pyridoxal phosphate</keyword>
<sequence>MPKLAAELADINSQRLAQVGPSGIRAFDVKVSAIPGIIKLTIGEPDLNVPEHVKQAAIKSIEENDSHYAPQMGKPRLRQAISQYLKRTRQVDYDPATEVIVTCGATEAINVALRGILNEGDKVVIPTPTFALYFPVVTLAGATPIQIDTSKDNFLLTPEHLEKVLAQEGDRVKALILNYPSNPTGVQYPKELVQELAQVAKKHHLYIITDEIYSDLCYGVEHYSMATALPEQTIFISGLSKSHAMTGYRLGYLAGPAAIMKKLGKLHALMVTSITDNVQAAAIEAFEHGQNDPVEAAKIYQTRRDYILAQLKEAGLKTVYPQGAFYIFAQIPASYQGDDVAFANDLAYQAKVGVTPGSAFGKGGEGYVRLSYAASMDDIKEAMARIKQFL</sequence>
<keyword evidence="3 6" id="KW-0032">Aminotransferase</keyword>
<dbReference type="GO" id="GO:0030170">
    <property type="term" value="F:pyridoxal phosphate binding"/>
    <property type="evidence" value="ECO:0007669"/>
    <property type="project" value="InterPro"/>
</dbReference>
<evidence type="ECO:0000256" key="5">
    <source>
        <dbReference type="ARBA" id="ARBA00022898"/>
    </source>
</evidence>
<evidence type="ECO:0000256" key="3">
    <source>
        <dbReference type="ARBA" id="ARBA00022576"/>
    </source>
</evidence>
<evidence type="ECO:0000259" key="7">
    <source>
        <dbReference type="Pfam" id="PF00155"/>
    </source>
</evidence>
<reference evidence="8" key="1">
    <citation type="submission" date="2020-08" db="EMBL/GenBank/DDBJ databases">
        <title>Taxonomic study for Lactobacillus species isolated from hardwood bark.</title>
        <authorList>
            <person name="Tohno M."/>
            <person name="Tanizawa Y."/>
        </authorList>
    </citation>
    <scope>NUCLEOTIDE SEQUENCE</scope>
    <source>
        <strain evidence="8">B40</strain>
    </source>
</reference>
<organism evidence="8 9">
    <name type="scientific">Lactobacillus corticis</name>
    <dbReference type="NCBI Taxonomy" id="2201249"/>
    <lineage>
        <taxon>Bacteria</taxon>
        <taxon>Bacillati</taxon>
        <taxon>Bacillota</taxon>
        <taxon>Bacilli</taxon>
        <taxon>Lactobacillales</taxon>
        <taxon>Lactobacillaceae</taxon>
        <taxon>Lactobacillus</taxon>
    </lineage>
</organism>
<keyword evidence="4 6" id="KW-0808">Transferase</keyword>
<dbReference type="InterPro" id="IPR015422">
    <property type="entry name" value="PyrdxlP-dep_Trfase_small"/>
</dbReference>
<evidence type="ECO:0000313" key="8">
    <source>
        <dbReference type="EMBL" id="GFZ27366.1"/>
    </source>
</evidence>
<evidence type="ECO:0000256" key="1">
    <source>
        <dbReference type="ARBA" id="ARBA00001933"/>
    </source>
</evidence>
<evidence type="ECO:0000256" key="2">
    <source>
        <dbReference type="ARBA" id="ARBA00007441"/>
    </source>
</evidence>
<dbReference type="FunFam" id="3.40.640.10:FF:000033">
    <property type="entry name" value="Aspartate aminotransferase"/>
    <property type="match status" value="1"/>
</dbReference>
<dbReference type="PROSITE" id="PS00105">
    <property type="entry name" value="AA_TRANSFER_CLASS_1"/>
    <property type="match status" value="1"/>
</dbReference>
<comment type="similarity">
    <text evidence="2 6">Belongs to the class-I pyridoxal-phosphate-dependent aminotransferase family.</text>
</comment>
<dbReference type="PANTHER" id="PTHR46383">
    <property type="entry name" value="ASPARTATE AMINOTRANSFERASE"/>
    <property type="match status" value="1"/>
</dbReference>
<evidence type="ECO:0000313" key="9">
    <source>
        <dbReference type="Proteomes" id="UP000677218"/>
    </source>
</evidence>
<dbReference type="InterPro" id="IPR004839">
    <property type="entry name" value="Aminotransferase_I/II_large"/>
</dbReference>
<protein>
    <recommendedName>
        <fullName evidence="6">Aminotransferase</fullName>
        <ecNumber evidence="6">2.6.1.-</ecNumber>
    </recommendedName>
</protein>
<dbReference type="RefSeq" id="WP_212781058.1">
    <property type="nucleotide sequence ID" value="NZ_BMAY01000009.1"/>
</dbReference>
<dbReference type="PANTHER" id="PTHR46383:SF4">
    <property type="entry name" value="AMINOTRANSFERASE"/>
    <property type="match status" value="1"/>
</dbReference>
<dbReference type="InterPro" id="IPR015421">
    <property type="entry name" value="PyrdxlP-dep_Trfase_major"/>
</dbReference>
<proteinExistence type="inferred from homology"/>
<evidence type="ECO:0000256" key="4">
    <source>
        <dbReference type="ARBA" id="ARBA00022679"/>
    </source>
</evidence>
<comment type="cofactor">
    <cofactor evidence="1 6">
        <name>pyridoxal 5'-phosphate</name>
        <dbReference type="ChEBI" id="CHEBI:597326"/>
    </cofactor>
</comment>
<dbReference type="GO" id="GO:0006520">
    <property type="term" value="P:amino acid metabolic process"/>
    <property type="evidence" value="ECO:0007669"/>
    <property type="project" value="InterPro"/>
</dbReference>
<evidence type="ECO:0000256" key="6">
    <source>
        <dbReference type="RuleBase" id="RU000481"/>
    </source>
</evidence>
<dbReference type="Pfam" id="PF00155">
    <property type="entry name" value="Aminotran_1_2"/>
    <property type="match status" value="1"/>
</dbReference>
<dbReference type="Proteomes" id="UP000677218">
    <property type="component" value="Unassembled WGS sequence"/>
</dbReference>
<dbReference type="EC" id="2.6.1.-" evidence="6"/>
<dbReference type="Gene3D" id="3.40.640.10">
    <property type="entry name" value="Type I PLP-dependent aspartate aminotransferase-like (Major domain)"/>
    <property type="match status" value="1"/>
</dbReference>
<accession>A0A916QKY8</accession>